<dbReference type="EMBL" id="JACHFK010000006">
    <property type="protein sequence ID" value="MBB5377162.1"/>
    <property type="molecule type" value="Genomic_DNA"/>
</dbReference>
<protein>
    <submittedName>
        <fullName evidence="2">Uncharacterized protein</fullName>
    </submittedName>
</protein>
<dbReference type="Proteomes" id="UP000539473">
    <property type="component" value="Unassembled WGS sequence"/>
</dbReference>
<evidence type="ECO:0000313" key="3">
    <source>
        <dbReference type="Proteomes" id="UP000539473"/>
    </source>
</evidence>
<reference evidence="2 3" key="3">
    <citation type="submission" date="2020-08" db="EMBL/GenBank/DDBJ databases">
        <title>Genomic Encyclopedia of Type Strains, Phase IV (KMG-IV): sequencing the most valuable type-strain genomes for metagenomic binning, comparative biology and taxonomic classification.</title>
        <authorList>
            <person name="Goeker M."/>
        </authorList>
    </citation>
    <scope>NUCLEOTIDE SEQUENCE [LARGE SCALE GENOMIC DNA]</scope>
    <source>
        <strain evidence="2 3">DSM 27521</strain>
    </source>
</reference>
<evidence type="ECO:0000313" key="1">
    <source>
        <dbReference type="EMBL" id="GHF48522.1"/>
    </source>
</evidence>
<proteinExistence type="predicted"/>
<evidence type="ECO:0000313" key="2">
    <source>
        <dbReference type="EMBL" id="MBB5377162.1"/>
    </source>
</evidence>
<dbReference type="AlphaFoldDB" id="A0A7W8KFD2"/>
<reference evidence="1" key="1">
    <citation type="journal article" date="2014" name="Int. J. Syst. Evol. Microbiol.">
        <title>Complete genome of a new Firmicutes species belonging to the dominant human colonic microbiota ('Ruminococcus bicirculans') reveals two chromosomes and a selective capacity to utilize plant glucans.</title>
        <authorList>
            <consortium name="NISC Comparative Sequencing Program"/>
            <person name="Wegmann U."/>
            <person name="Louis P."/>
            <person name="Goesmann A."/>
            <person name="Henrissat B."/>
            <person name="Duncan S.H."/>
            <person name="Flint H.J."/>
        </authorList>
    </citation>
    <scope>NUCLEOTIDE SEQUENCE</scope>
    <source>
        <strain evidence="1">CGMCC 1.18437</strain>
    </source>
</reference>
<accession>A0A7W8KFD2</accession>
<organism evidence="2 3">
    <name type="scientific">Deinococcus metalli</name>
    <dbReference type="NCBI Taxonomy" id="1141878"/>
    <lineage>
        <taxon>Bacteria</taxon>
        <taxon>Thermotogati</taxon>
        <taxon>Deinococcota</taxon>
        <taxon>Deinococci</taxon>
        <taxon>Deinococcales</taxon>
        <taxon>Deinococcaceae</taxon>
        <taxon>Deinococcus</taxon>
    </lineage>
</organism>
<dbReference type="Proteomes" id="UP000619376">
    <property type="component" value="Unassembled WGS sequence"/>
</dbReference>
<comment type="caution">
    <text evidence="2">The sequence shown here is derived from an EMBL/GenBank/DDBJ whole genome shotgun (WGS) entry which is preliminary data.</text>
</comment>
<gene>
    <name evidence="1" type="ORF">GCM10017781_26130</name>
    <name evidence="2" type="ORF">HNQ07_002635</name>
</gene>
<keyword evidence="4" id="KW-1185">Reference proteome</keyword>
<dbReference type="EMBL" id="BNAJ01000006">
    <property type="protein sequence ID" value="GHF48522.1"/>
    <property type="molecule type" value="Genomic_DNA"/>
</dbReference>
<reference evidence="1" key="4">
    <citation type="submission" date="2024-05" db="EMBL/GenBank/DDBJ databases">
        <authorList>
            <person name="Sun Q."/>
            <person name="Zhou Y."/>
        </authorList>
    </citation>
    <scope>NUCLEOTIDE SEQUENCE</scope>
    <source>
        <strain evidence="1">CGMCC 1.18437</strain>
    </source>
</reference>
<dbReference type="RefSeq" id="WP_184112452.1">
    <property type="nucleotide sequence ID" value="NZ_BNAJ01000006.1"/>
</dbReference>
<name>A0A7W8KFD2_9DEIO</name>
<reference evidence="4" key="2">
    <citation type="journal article" date="2019" name="Int. J. Syst. Evol. Microbiol.">
        <title>The Global Catalogue of Microorganisms (GCM) 10K type strain sequencing project: providing services to taxonomists for standard genome sequencing and annotation.</title>
        <authorList>
            <consortium name="The Broad Institute Genomics Platform"/>
            <consortium name="The Broad Institute Genome Sequencing Center for Infectious Disease"/>
            <person name="Wu L."/>
            <person name="Ma J."/>
        </authorList>
    </citation>
    <scope>NUCLEOTIDE SEQUENCE [LARGE SCALE GENOMIC DNA]</scope>
    <source>
        <strain evidence="4">CGMCC 1.18437</strain>
    </source>
</reference>
<evidence type="ECO:0000313" key="4">
    <source>
        <dbReference type="Proteomes" id="UP000619376"/>
    </source>
</evidence>
<sequence>MSADLRGHLLLPDGPLPERAARVRIELRDVGVQDAPAPLLAAVDWHDVPLGARRVAFRMPGVPDLTGRQVAVQVHVDVGGRGHVTSGDLLTTQHVPVTDLHTDVDVPLTRV</sequence>